<evidence type="ECO:0000256" key="1">
    <source>
        <dbReference type="SAM" id="Coils"/>
    </source>
</evidence>
<name>A0A0C3AP66_PILCF</name>
<evidence type="ECO:0000313" key="3">
    <source>
        <dbReference type="Proteomes" id="UP000054166"/>
    </source>
</evidence>
<reference evidence="2 3" key="1">
    <citation type="submission" date="2014-04" db="EMBL/GenBank/DDBJ databases">
        <authorList>
            <consortium name="DOE Joint Genome Institute"/>
            <person name="Kuo A."/>
            <person name="Tarkka M."/>
            <person name="Buscot F."/>
            <person name="Kohler A."/>
            <person name="Nagy L.G."/>
            <person name="Floudas D."/>
            <person name="Copeland A."/>
            <person name="Barry K.W."/>
            <person name="Cichocki N."/>
            <person name="Veneault-Fourrey C."/>
            <person name="LaButti K."/>
            <person name="Lindquist E.A."/>
            <person name="Lipzen A."/>
            <person name="Lundell T."/>
            <person name="Morin E."/>
            <person name="Murat C."/>
            <person name="Sun H."/>
            <person name="Tunlid A."/>
            <person name="Henrissat B."/>
            <person name="Grigoriev I.V."/>
            <person name="Hibbett D.S."/>
            <person name="Martin F."/>
            <person name="Nordberg H.P."/>
            <person name="Cantor M.N."/>
            <person name="Hua S.X."/>
        </authorList>
    </citation>
    <scope>NUCLEOTIDE SEQUENCE [LARGE SCALE GENOMIC DNA]</scope>
    <source>
        <strain evidence="2 3">F 1598</strain>
    </source>
</reference>
<feature type="coiled-coil region" evidence="1">
    <location>
        <begin position="224"/>
        <end position="280"/>
    </location>
</feature>
<dbReference type="HOGENOM" id="CLU_024804_0_0_1"/>
<dbReference type="AlphaFoldDB" id="A0A0C3AP66"/>
<dbReference type="OrthoDB" id="5424209at2759"/>
<organism evidence="2 3">
    <name type="scientific">Piloderma croceum (strain F 1598)</name>
    <dbReference type="NCBI Taxonomy" id="765440"/>
    <lineage>
        <taxon>Eukaryota</taxon>
        <taxon>Fungi</taxon>
        <taxon>Dikarya</taxon>
        <taxon>Basidiomycota</taxon>
        <taxon>Agaricomycotina</taxon>
        <taxon>Agaricomycetes</taxon>
        <taxon>Agaricomycetidae</taxon>
        <taxon>Atheliales</taxon>
        <taxon>Atheliaceae</taxon>
        <taxon>Piloderma</taxon>
    </lineage>
</organism>
<protein>
    <submittedName>
        <fullName evidence="2">Uncharacterized protein</fullName>
    </submittedName>
</protein>
<accession>A0A0C3AP66</accession>
<keyword evidence="1" id="KW-0175">Coiled coil</keyword>
<sequence length="486" mass="53851">MVEAMYYYSGLCSSPRLVYHTSTETTPWTMPTGPEAYRQLKELHPVFSHKLNVVWMTDLGPRVCRLLDFQGVLWRSIDVVHFIKVGEGEAVGPIVFWIGVTAKSLLGEDAHTLANGCLDLLKEFGITDVEVDPPTPTLGLSIAAQATPHAEGTSSIYLTKGRKSKKVLLVTARHVLFPPNDRPNINYAHTNTSAPRRNVLLGTKAFNNFLDSIKIRIGQHSIMVECHERQIEKLQVRVAGEDKEDIEKATKQLEKAQQLLDDAREAIQALEEFYNASKKNAGIKGFTEDYAVVKLNSSKIKDTFKGNMIDLGMNILQDEFTLKMSPHIDAAPSFEYLDDCLLPLHDLISEDFMHKPDMLDHNGESCLLVIKNGNATGVTIGCATGIFSYIHKYFSNNTHQTSTEWAILPYNNKLGAFSTCSDSGSIIVDSLGHIGGILTGGAGKTVSSDITYATPFFWLLLRIKKNGFPHTHLYPVMASCANNYGQ</sequence>
<gene>
    <name evidence="2" type="ORF">PILCRDRAFT_92001</name>
</gene>
<keyword evidence="3" id="KW-1185">Reference proteome</keyword>
<dbReference type="InParanoid" id="A0A0C3AP66"/>
<dbReference type="EMBL" id="KN833044">
    <property type="protein sequence ID" value="KIM75663.1"/>
    <property type="molecule type" value="Genomic_DNA"/>
</dbReference>
<reference evidence="3" key="2">
    <citation type="submission" date="2015-01" db="EMBL/GenBank/DDBJ databases">
        <title>Evolutionary Origins and Diversification of the Mycorrhizal Mutualists.</title>
        <authorList>
            <consortium name="DOE Joint Genome Institute"/>
            <consortium name="Mycorrhizal Genomics Consortium"/>
            <person name="Kohler A."/>
            <person name="Kuo A."/>
            <person name="Nagy L.G."/>
            <person name="Floudas D."/>
            <person name="Copeland A."/>
            <person name="Barry K.W."/>
            <person name="Cichocki N."/>
            <person name="Veneault-Fourrey C."/>
            <person name="LaButti K."/>
            <person name="Lindquist E.A."/>
            <person name="Lipzen A."/>
            <person name="Lundell T."/>
            <person name="Morin E."/>
            <person name="Murat C."/>
            <person name="Riley R."/>
            <person name="Ohm R."/>
            <person name="Sun H."/>
            <person name="Tunlid A."/>
            <person name="Henrissat B."/>
            <person name="Grigoriev I.V."/>
            <person name="Hibbett D.S."/>
            <person name="Martin F."/>
        </authorList>
    </citation>
    <scope>NUCLEOTIDE SEQUENCE [LARGE SCALE GENOMIC DNA]</scope>
    <source>
        <strain evidence="3">F 1598</strain>
    </source>
</reference>
<proteinExistence type="predicted"/>
<dbReference type="Proteomes" id="UP000054166">
    <property type="component" value="Unassembled WGS sequence"/>
</dbReference>
<evidence type="ECO:0000313" key="2">
    <source>
        <dbReference type="EMBL" id="KIM75663.1"/>
    </source>
</evidence>